<dbReference type="Proteomes" id="UP001602013">
    <property type="component" value="Unassembled WGS sequence"/>
</dbReference>
<dbReference type="RefSeq" id="WP_387412821.1">
    <property type="nucleotide sequence ID" value="NZ_JBIASD010000012.1"/>
</dbReference>
<dbReference type="EMBL" id="JBIASD010000012">
    <property type="protein sequence ID" value="MFF3667707.1"/>
    <property type="molecule type" value="Genomic_DNA"/>
</dbReference>
<dbReference type="PROSITE" id="PS51318">
    <property type="entry name" value="TAT"/>
    <property type="match status" value="1"/>
</dbReference>
<evidence type="ECO:0000313" key="2">
    <source>
        <dbReference type="EMBL" id="MFF3667707.1"/>
    </source>
</evidence>
<feature type="region of interest" description="Disordered" evidence="1">
    <location>
        <begin position="83"/>
        <end position="106"/>
    </location>
</feature>
<dbReference type="InterPro" id="IPR006311">
    <property type="entry name" value="TAT_signal"/>
</dbReference>
<protein>
    <recommendedName>
        <fullName evidence="4">DUF5666 domain-containing protein</fullName>
    </recommendedName>
</protein>
<sequence length="224" mass="22596">MVDREFTPARLPRETPPRRLIRRGLLLGATTLMVAAGTGAATQGAQASAPTRPLYGDAAAQGASRGYPVPGPADALGAAAVLAQPTPSPTGPTGPPAPTGPPGHGMEGPLGAVHGELVVPKRGGGYQTVTTQTGTVTSISQNSVSVQSTDGYARTYTINDSTRVCADRRGLADIASGDTVWVISPGKENNAPAALLVNLSRPQWPTGHEGAGSPGVPTPLESPS</sequence>
<accession>A0ABW6SS48</accession>
<comment type="caution">
    <text evidence="2">The sequence shown here is derived from an EMBL/GenBank/DDBJ whole genome shotgun (WGS) entry which is preliminary data.</text>
</comment>
<evidence type="ECO:0000313" key="3">
    <source>
        <dbReference type="Proteomes" id="UP001602013"/>
    </source>
</evidence>
<reference evidence="2 3" key="1">
    <citation type="submission" date="2024-10" db="EMBL/GenBank/DDBJ databases">
        <title>The Natural Products Discovery Center: Release of the First 8490 Sequenced Strains for Exploring Actinobacteria Biosynthetic Diversity.</title>
        <authorList>
            <person name="Kalkreuter E."/>
            <person name="Kautsar S.A."/>
            <person name="Yang D."/>
            <person name="Bader C.D."/>
            <person name="Teijaro C.N."/>
            <person name="Fluegel L."/>
            <person name="Davis C.M."/>
            <person name="Simpson J.R."/>
            <person name="Lauterbach L."/>
            <person name="Steele A.D."/>
            <person name="Gui C."/>
            <person name="Meng S."/>
            <person name="Li G."/>
            <person name="Viehrig K."/>
            <person name="Ye F."/>
            <person name="Su P."/>
            <person name="Kiefer A.F."/>
            <person name="Nichols A."/>
            <person name="Cepeda A.J."/>
            <person name="Yan W."/>
            <person name="Fan B."/>
            <person name="Jiang Y."/>
            <person name="Adhikari A."/>
            <person name="Zheng C.-J."/>
            <person name="Schuster L."/>
            <person name="Cowan T.M."/>
            <person name="Smanski M.J."/>
            <person name="Chevrette M.G."/>
            <person name="De Carvalho L.P.S."/>
            <person name="Shen B."/>
        </authorList>
    </citation>
    <scope>NUCLEOTIDE SEQUENCE [LARGE SCALE GENOMIC DNA]</scope>
    <source>
        <strain evidence="2 3">NPDC002173</strain>
    </source>
</reference>
<organism evidence="2 3">
    <name type="scientific">Microtetraspora malaysiensis</name>
    <dbReference type="NCBI Taxonomy" id="161358"/>
    <lineage>
        <taxon>Bacteria</taxon>
        <taxon>Bacillati</taxon>
        <taxon>Actinomycetota</taxon>
        <taxon>Actinomycetes</taxon>
        <taxon>Streptosporangiales</taxon>
        <taxon>Streptosporangiaceae</taxon>
        <taxon>Microtetraspora</taxon>
    </lineage>
</organism>
<feature type="compositionally biased region" description="Pro residues" evidence="1">
    <location>
        <begin position="86"/>
        <end position="101"/>
    </location>
</feature>
<feature type="region of interest" description="Disordered" evidence="1">
    <location>
        <begin position="202"/>
        <end position="224"/>
    </location>
</feature>
<gene>
    <name evidence="2" type="ORF">ACFYXI_19100</name>
</gene>
<name>A0ABW6SS48_9ACTN</name>
<keyword evidence="3" id="KW-1185">Reference proteome</keyword>
<evidence type="ECO:0008006" key="4">
    <source>
        <dbReference type="Google" id="ProtNLM"/>
    </source>
</evidence>
<proteinExistence type="predicted"/>
<evidence type="ECO:0000256" key="1">
    <source>
        <dbReference type="SAM" id="MobiDB-lite"/>
    </source>
</evidence>